<dbReference type="EC" id="3.1.3.48" evidence="4"/>
<keyword evidence="5" id="KW-1185">Reference proteome</keyword>
<dbReference type="Proteomes" id="UP001482520">
    <property type="component" value="Unassembled WGS sequence"/>
</dbReference>
<evidence type="ECO:0000256" key="2">
    <source>
        <dbReference type="SAM" id="MobiDB-lite"/>
    </source>
</evidence>
<keyword evidence="4" id="KW-0378">Hydrolase</keyword>
<sequence>MTHDPLAAPAGPPAGLPDLHNLRDVGGLRTDDGGRTRHGVLYRSGTVAFLDAAQAEVLVGGDGLGVRCRVDLRGPREVAEETSAALRERERRAEHVEIHAADVAWDFTASHRSDWVAAHYARYLDASGDRIVTVARLLADPANRPLLAHCSAGKDRTGVTVAVLLRAVGVVADDLVADYARTAQAIAGLREQLTRLPAYGDRIAAVPQEALGSTPETMWAFLSTLDERHGGARAYLLGHGLDGSELSALTEALVEPA</sequence>
<evidence type="ECO:0000259" key="3">
    <source>
        <dbReference type="PROSITE" id="PS50056"/>
    </source>
</evidence>
<protein>
    <submittedName>
        <fullName evidence="4">Tyrosine-protein phosphatase</fullName>
        <ecNumber evidence="4">3.1.3.48</ecNumber>
    </submittedName>
</protein>
<reference evidence="4 5" key="1">
    <citation type="submission" date="2024-02" db="EMBL/GenBank/DDBJ databases">
        <title>Full genome sequence of Nocardioides kribbensis.</title>
        <authorList>
            <person name="Poletto B.L."/>
            <person name="Silva G."/>
            <person name="Galante D."/>
            <person name="Campos K.R."/>
            <person name="Santos M.B.N."/>
            <person name="Sacchi C.T."/>
        </authorList>
    </citation>
    <scope>NUCLEOTIDE SEQUENCE [LARGE SCALE GENOMIC DNA]</scope>
    <source>
        <strain evidence="4 5">O4R</strain>
    </source>
</reference>
<feature type="domain" description="Tyrosine specific protein phosphatases" evidence="3">
    <location>
        <begin position="129"/>
        <end position="194"/>
    </location>
</feature>
<evidence type="ECO:0000313" key="5">
    <source>
        <dbReference type="Proteomes" id="UP001482520"/>
    </source>
</evidence>
<dbReference type="PANTHER" id="PTHR31126:SF1">
    <property type="entry name" value="TYROSINE SPECIFIC PROTEIN PHOSPHATASES DOMAIN-CONTAINING PROTEIN"/>
    <property type="match status" value="1"/>
</dbReference>
<name>A0ABV1NXJ4_9ACTN</name>
<dbReference type="Gene3D" id="3.90.190.10">
    <property type="entry name" value="Protein tyrosine phosphatase superfamily"/>
    <property type="match status" value="1"/>
</dbReference>
<evidence type="ECO:0000256" key="1">
    <source>
        <dbReference type="ARBA" id="ARBA00009580"/>
    </source>
</evidence>
<dbReference type="PANTHER" id="PTHR31126">
    <property type="entry name" value="TYROSINE-PROTEIN PHOSPHATASE"/>
    <property type="match status" value="1"/>
</dbReference>
<dbReference type="InterPro" id="IPR000387">
    <property type="entry name" value="Tyr_Pase_dom"/>
</dbReference>
<comment type="similarity">
    <text evidence="1">Belongs to the protein-tyrosine phosphatase family.</text>
</comment>
<dbReference type="InterPro" id="IPR029021">
    <property type="entry name" value="Prot-tyrosine_phosphatase-like"/>
</dbReference>
<dbReference type="SUPFAM" id="SSF52799">
    <property type="entry name" value="(Phosphotyrosine protein) phosphatases II"/>
    <property type="match status" value="1"/>
</dbReference>
<organism evidence="4 5">
    <name type="scientific">Nocardioides kribbensis</name>
    <dbReference type="NCBI Taxonomy" id="305517"/>
    <lineage>
        <taxon>Bacteria</taxon>
        <taxon>Bacillati</taxon>
        <taxon>Actinomycetota</taxon>
        <taxon>Actinomycetes</taxon>
        <taxon>Propionibacteriales</taxon>
        <taxon>Nocardioidaceae</taxon>
        <taxon>Nocardioides</taxon>
    </lineage>
</organism>
<feature type="region of interest" description="Disordered" evidence="2">
    <location>
        <begin position="1"/>
        <end position="31"/>
    </location>
</feature>
<accession>A0ABV1NXJ4</accession>
<dbReference type="InterPro" id="IPR026893">
    <property type="entry name" value="Tyr/Ser_Pase_IphP-type"/>
</dbReference>
<evidence type="ECO:0000313" key="4">
    <source>
        <dbReference type="EMBL" id="MEQ7847205.1"/>
    </source>
</evidence>
<dbReference type="GO" id="GO:0004725">
    <property type="term" value="F:protein tyrosine phosphatase activity"/>
    <property type="evidence" value="ECO:0007669"/>
    <property type="project" value="UniProtKB-EC"/>
</dbReference>
<gene>
    <name evidence="4" type="ORF">V6R90_07925</name>
</gene>
<dbReference type="EMBL" id="JBEGDP010000006">
    <property type="protein sequence ID" value="MEQ7847205.1"/>
    <property type="molecule type" value="Genomic_DNA"/>
</dbReference>
<proteinExistence type="inferred from homology"/>
<dbReference type="Pfam" id="PF13350">
    <property type="entry name" value="Y_phosphatase3"/>
    <property type="match status" value="1"/>
</dbReference>
<dbReference type="RefSeq" id="WP_349804328.1">
    <property type="nucleotide sequence ID" value="NZ_JBEGDP010000006.1"/>
</dbReference>
<dbReference type="PROSITE" id="PS50056">
    <property type="entry name" value="TYR_PHOSPHATASE_2"/>
    <property type="match status" value="1"/>
</dbReference>
<comment type="caution">
    <text evidence="4">The sequence shown here is derived from an EMBL/GenBank/DDBJ whole genome shotgun (WGS) entry which is preliminary data.</text>
</comment>